<reference evidence="3" key="1">
    <citation type="journal article" date="2013" name="Science">
        <title>The Amborella genome and the evolution of flowering plants.</title>
        <authorList>
            <consortium name="Amborella Genome Project"/>
        </authorList>
    </citation>
    <scope>NUCLEOTIDE SEQUENCE [LARGE SCALE GENOMIC DNA]</scope>
</reference>
<dbReference type="eggNOG" id="ENOG502QR4P">
    <property type="taxonomic scope" value="Eukaryota"/>
</dbReference>
<feature type="transmembrane region" description="Helical" evidence="1">
    <location>
        <begin position="105"/>
        <end position="126"/>
    </location>
</feature>
<protein>
    <submittedName>
        <fullName evidence="2">Uncharacterized protein</fullName>
    </submittedName>
</protein>
<dbReference type="PANTHER" id="PTHR31170">
    <property type="entry name" value="BNAC04G53230D PROTEIN"/>
    <property type="match status" value="1"/>
</dbReference>
<evidence type="ECO:0000313" key="2">
    <source>
        <dbReference type="EMBL" id="ERN06417.1"/>
    </source>
</evidence>
<sequence length="135" mass="15430">MFLNLMAFEHLHVGAGCEVSSYIWFMDNLIDTKKDVELLRSKGIIENGMGSDEEVALLFNKLSKEVTMEQRGPFARLQKELSDHCKRRSNRYCAEFHQSYLSSPWAILSLLAAVFLLMLTVAQTVYSGLSYHNPH</sequence>
<proteinExistence type="predicted"/>
<gene>
    <name evidence="2" type="ORF">AMTR_s00016p00254890</name>
</gene>
<keyword evidence="1" id="KW-0472">Membrane</keyword>
<dbReference type="EMBL" id="KI393908">
    <property type="protein sequence ID" value="ERN06417.1"/>
    <property type="molecule type" value="Genomic_DNA"/>
</dbReference>
<dbReference type="InterPro" id="IPR004158">
    <property type="entry name" value="DUF247_pln"/>
</dbReference>
<name>W1P952_AMBTC</name>
<keyword evidence="3" id="KW-1185">Reference proteome</keyword>
<dbReference type="HOGENOM" id="CLU_020188_3_1_1"/>
<evidence type="ECO:0000256" key="1">
    <source>
        <dbReference type="SAM" id="Phobius"/>
    </source>
</evidence>
<organism evidence="2 3">
    <name type="scientific">Amborella trichopoda</name>
    <dbReference type="NCBI Taxonomy" id="13333"/>
    <lineage>
        <taxon>Eukaryota</taxon>
        <taxon>Viridiplantae</taxon>
        <taxon>Streptophyta</taxon>
        <taxon>Embryophyta</taxon>
        <taxon>Tracheophyta</taxon>
        <taxon>Spermatophyta</taxon>
        <taxon>Magnoliopsida</taxon>
        <taxon>Amborellales</taxon>
        <taxon>Amborellaceae</taxon>
        <taxon>Amborella</taxon>
    </lineage>
</organism>
<dbReference type="Pfam" id="PF03140">
    <property type="entry name" value="DUF247"/>
    <property type="match status" value="1"/>
</dbReference>
<dbReference type="AlphaFoldDB" id="W1P952"/>
<accession>W1P952</accession>
<evidence type="ECO:0000313" key="3">
    <source>
        <dbReference type="Proteomes" id="UP000017836"/>
    </source>
</evidence>
<dbReference type="Gramene" id="ERN06417">
    <property type="protein sequence ID" value="ERN06417"/>
    <property type="gene ID" value="AMTR_s00016p00254890"/>
</dbReference>
<keyword evidence="1" id="KW-0812">Transmembrane</keyword>
<keyword evidence="1" id="KW-1133">Transmembrane helix</keyword>
<dbReference type="OMA" id="MESFYLF"/>
<dbReference type="Proteomes" id="UP000017836">
    <property type="component" value="Unassembled WGS sequence"/>
</dbReference>
<dbReference type="PANTHER" id="PTHR31170:SF25">
    <property type="entry name" value="BNAA09G04570D PROTEIN"/>
    <property type="match status" value="1"/>
</dbReference>